<protein>
    <recommendedName>
        <fullName evidence="7">WRKY domain-containing protein</fullName>
    </recommendedName>
</protein>
<feature type="compositionally biased region" description="Low complexity" evidence="6">
    <location>
        <begin position="538"/>
        <end position="558"/>
    </location>
</feature>
<organism evidence="8 9">
    <name type="scientific">Pisum sativum</name>
    <name type="common">Garden pea</name>
    <name type="synonym">Lathyrus oleraceus</name>
    <dbReference type="NCBI Taxonomy" id="3888"/>
    <lineage>
        <taxon>Eukaryota</taxon>
        <taxon>Viridiplantae</taxon>
        <taxon>Streptophyta</taxon>
        <taxon>Embryophyta</taxon>
        <taxon>Tracheophyta</taxon>
        <taxon>Spermatophyta</taxon>
        <taxon>Magnoliopsida</taxon>
        <taxon>eudicotyledons</taxon>
        <taxon>Gunneridae</taxon>
        <taxon>Pentapetalae</taxon>
        <taxon>rosids</taxon>
        <taxon>fabids</taxon>
        <taxon>Fabales</taxon>
        <taxon>Fabaceae</taxon>
        <taxon>Papilionoideae</taxon>
        <taxon>50 kb inversion clade</taxon>
        <taxon>NPAAA clade</taxon>
        <taxon>Hologalegina</taxon>
        <taxon>IRL clade</taxon>
        <taxon>Fabeae</taxon>
        <taxon>Lathyrus</taxon>
    </lineage>
</organism>
<evidence type="ECO:0000256" key="3">
    <source>
        <dbReference type="ARBA" id="ARBA00023125"/>
    </source>
</evidence>
<dbReference type="Gramene" id="PSAT_LOCUS30109_t1">
    <property type="protein sequence ID" value="CAL5211696.1"/>
    <property type="gene ID" value="PSAT_LOCUS30109"/>
</dbReference>
<accession>A0A9D4ZY51</accession>
<evidence type="ECO:0000259" key="7">
    <source>
        <dbReference type="PROSITE" id="PS50811"/>
    </source>
</evidence>
<dbReference type="GO" id="GO:0043565">
    <property type="term" value="F:sequence-specific DNA binding"/>
    <property type="evidence" value="ECO:0007669"/>
    <property type="project" value="InterPro"/>
</dbReference>
<evidence type="ECO:0000256" key="2">
    <source>
        <dbReference type="ARBA" id="ARBA00023015"/>
    </source>
</evidence>
<keyword evidence="9" id="KW-1185">Reference proteome</keyword>
<dbReference type="Gene3D" id="2.20.25.80">
    <property type="entry name" value="WRKY domain"/>
    <property type="match status" value="1"/>
</dbReference>
<dbReference type="InterPro" id="IPR036576">
    <property type="entry name" value="WRKY_dom_sf"/>
</dbReference>
<gene>
    <name evidence="8" type="ORF">KIW84_075465</name>
</gene>
<dbReference type="InterPro" id="IPR044810">
    <property type="entry name" value="WRKY_plant"/>
</dbReference>
<feature type="compositionally biased region" description="Polar residues" evidence="6">
    <location>
        <begin position="524"/>
        <end position="537"/>
    </location>
</feature>
<evidence type="ECO:0000313" key="9">
    <source>
        <dbReference type="Proteomes" id="UP001058974"/>
    </source>
</evidence>
<dbReference type="GO" id="GO:0005634">
    <property type="term" value="C:nucleus"/>
    <property type="evidence" value="ECO:0007669"/>
    <property type="project" value="UniProtKB-SubCell"/>
</dbReference>
<dbReference type="SMART" id="SM00774">
    <property type="entry name" value="WRKY"/>
    <property type="match status" value="1"/>
</dbReference>
<dbReference type="AlphaFoldDB" id="A0A9D4ZY51"/>
<comment type="subcellular location">
    <subcellularLocation>
        <location evidence="1">Nucleus</location>
    </subcellularLocation>
</comment>
<name>A0A9D4ZY51_PEA</name>
<dbReference type="EMBL" id="JAMSHJ010000007">
    <property type="protein sequence ID" value="KAI5390142.1"/>
    <property type="molecule type" value="Genomic_DNA"/>
</dbReference>
<feature type="domain" description="WRKY" evidence="7">
    <location>
        <begin position="322"/>
        <end position="388"/>
    </location>
</feature>
<keyword evidence="3" id="KW-0238">DNA-binding</keyword>
<keyword evidence="5" id="KW-0539">Nucleus</keyword>
<sequence length="558" mass="60555">MVIRESGLNNNPIVLNFSETKSKHSPTTNNMDSSSLTNTPFQVNLSPSSENHQAVTEFDFFKDYNNNDHTKVVVSPSAYADAAASVFDIDRTNVPSFLDFKLCLGTGLDLSLKAVATNDAAGDQDEDNLSSKSDDENTKNEMAVLRGKLARMKKENGRLSLMVEQLQTDYDMLQMNFEKVMQGEKAEEVEEQEGFDGKIEKKRKLEDGEASVPRDLLKLELAINADVEIDPEPSSSRTLSSDRLESPPEKNIEVSSTELVLSKNGNASDEEKEEDGKEIEREDSPIPHAERIQRMSPPNYAPNFVDADATSRRARVSVRTRSEGNTVSDGCQWRKYGQKMAKGNPSPRSYYRCTMAAGCPVRKQVQKSAEDKTVVVTTYEGYHNHTLPAAAREMAHTIAAAARMLLSGSTSSNDATMNAGLLRRATLLGSSSLATISASAPFPTITLDFTQPPNPQQLQLLRNQLQVPLPQMLNQVPYNQSTFSGLQLSQQNVAGTVSAAIAADPNFTAALAAALSSMVGAAQPSDNNATNNDGGTASNSNGNVTSSSINNNNNDGKE</sequence>
<dbReference type="OrthoDB" id="1433011at2759"/>
<feature type="compositionally biased region" description="Polar residues" evidence="6">
    <location>
        <begin position="253"/>
        <end position="267"/>
    </location>
</feature>
<feature type="compositionally biased region" description="Basic and acidic residues" evidence="6">
    <location>
        <begin position="274"/>
        <end position="293"/>
    </location>
</feature>
<dbReference type="Pfam" id="PF03106">
    <property type="entry name" value="WRKY"/>
    <property type="match status" value="1"/>
</dbReference>
<proteinExistence type="predicted"/>
<comment type="caution">
    <text evidence="8">The sequence shown here is derived from an EMBL/GenBank/DDBJ whole genome shotgun (WGS) entry which is preliminary data.</text>
</comment>
<feature type="region of interest" description="Disordered" evidence="6">
    <location>
        <begin position="229"/>
        <end position="305"/>
    </location>
</feature>
<dbReference type="SUPFAM" id="SSF118290">
    <property type="entry name" value="WRKY DNA-binding domain"/>
    <property type="match status" value="1"/>
</dbReference>
<evidence type="ECO:0000256" key="1">
    <source>
        <dbReference type="ARBA" id="ARBA00004123"/>
    </source>
</evidence>
<keyword evidence="4" id="KW-0804">Transcription</keyword>
<evidence type="ECO:0000256" key="6">
    <source>
        <dbReference type="SAM" id="MobiDB-lite"/>
    </source>
</evidence>
<dbReference type="GO" id="GO:0003700">
    <property type="term" value="F:DNA-binding transcription factor activity"/>
    <property type="evidence" value="ECO:0007669"/>
    <property type="project" value="InterPro"/>
</dbReference>
<feature type="region of interest" description="Disordered" evidence="6">
    <location>
        <begin position="524"/>
        <end position="558"/>
    </location>
</feature>
<feature type="compositionally biased region" description="Basic and acidic residues" evidence="6">
    <location>
        <begin position="240"/>
        <end position="252"/>
    </location>
</feature>
<dbReference type="PROSITE" id="PS50811">
    <property type="entry name" value="WRKY"/>
    <property type="match status" value="1"/>
</dbReference>
<evidence type="ECO:0000313" key="8">
    <source>
        <dbReference type="EMBL" id="KAI5390142.1"/>
    </source>
</evidence>
<reference evidence="8 9" key="1">
    <citation type="journal article" date="2022" name="Nat. Genet.">
        <title>Improved pea reference genome and pan-genome highlight genomic features and evolutionary characteristics.</title>
        <authorList>
            <person name="Yang T."/>
            <person name="Liu R."/>
            <person name="Luo Y."/>
            <person name="Hu S."/>
            <person name="Wang D."/>
            <person name="Wang C."/>
            <person name="Pandey M.K."/>
            <person name="Ge S."/>
            <person name="Xu Q."/>
            <person name="Li N."/>
            <person name="Li G."/>
            <person name="Huang Y."/>
            <person name="Saxena R.K."/>
            <person name="Ji Y."/>
            <person name="Li M."/>
            <person name="Yan X."/>
            <person name="He Y."/>
            <person name="Liu Y."/>
            <person name="Wang X."/>
            <person name="Xiang C."/>
            <person name="Varshney R.K."/>
            <person name="Ding H."/>
            <person name="Gao S."/>
            <person name="Zong X."/>
        </authorList>
    </citation>
    <scope>NUCLEOTIDE SEQUENCE [LARGE SCALE GENOMIC DNA]</scope>
    <source>
        <strain evidence="8 9">cv. Zhongwan 6</strain>
    </source>
</reference>
<feature type="region of interest" description="Disordered" evidence="6">
    <location>
        <begin position="120"/>
        <end position="139"/>
    </location>
</feature>
<dbReference type="PANTHER" id="PTHR31429">
    <property type="entry name" value="WRKY TRANSCRIPTION FACTOR 36-RELATED"/>
    <property type="match status" value="1"/>
</dbReference>
<keyword evidence="2" id="KW-0805">Transcription regulation</keyword>
<evidence type="ECO:0000256" key="5">
    <source>
        <dbReference type="ARBA" id="ARBA00023242"/>
    </source>
</evidence>
<dbReference type="Proteomes" id="UP001058974">
    <property type="component" value="Chromosome 7"/>
</dbReference>
<evidence type="ECO:0000256" key="4">
    <source>
        <dbReference type="ARBA" id="ARBA00023163"/>
    </source>
</evidence>
<dbReference type="PANTHER" id="PTHR31429:SF50">
    <property type="entry name" value="WRKY DOMAIN-CONTAINING PROTEIN"/>
    <property type="match status" value="1"/>
</dbReference>
<dbReference type="InterPro" id="IPR003657">
    <property type="entry name" value="WRKY_dom"/>
</dbReference>
<dbReference type="Gramene" id="Psat07G0546500-T1">
    <property type="protein sequence ID" value="KAI5390142.1"/>
    <property type="gene ID" value="KIW84_075465"/>
</dbReference>